<dbReference type="SUPFAM" id="SSF47954">
    <property type="entry name" value="Cyclin-like"/>
    <property type="match status" value="1"/>
</dbReference>
<evidence type="ECO:0000313" key="1">
    <source>
        <dbReference type="EMBL" id="JAD56116.1"/>
    </source>
</evidence>
<dbReference type="AlphaFoldDB" id="A0A0A9AYF5"/>
<dbReference type="Gene3D" id="1.10.472.10">
    <property type="entry name" value="Cyclin-like"/>
    <property type="match status" value="1"/>
</dbReference>
<keyword evidence="1" id="KW-0396">Initiation factor</keyword>
<keyword evidence="1" id="KW-0648">Protein biosynthesis</keyword>
<proteinExistence type="predicted"/>
<dbReference type="InterPro" id="IPR036915">
    <property type="entry name" value="Cyclin-like_sf"/>
</dbReference>
<name>A0A0A9AYF5_ARUDO</name>
<organism evidence="1">
    <name type="scientific">Arundo donax</name>
    <name type="common">Giant reed</name>
    <name type="synonym">Donax arundinaceus</name>
    <dbReference type="NCBI Taxonomy" id="35708"/>
    <lineage>
        <taxon>Eukaryota</taxon>
        <taxon>Viridiplantae</taxon>
        <taxon>Streptophyta</taxon>
        <taxon>Embryophyta</taxon>
        <taxon>Tracheophyta</taxon>
        <taxon>Spermatophyta</taxon>
        <taxon>Magnoliopsida</taxon>
        <taxon>Liliopsida</taxon>
        <taxon>Poales</taxon>
        <taxon>Poaceae</taxon>
        <taxon>PACMAD clade</taxon>
        <taxon>Arundinoideae</taxon>
        <taxon>Arundineae</taxon>
        <taxon>Arundo</taxon>
    </lineage>
</organism>
<dbReference type="EMBL" id="GBRH01241779">
    <property type="protein sequence ID" value="JAD56116.1"/>
    <property type="molecule type" value="Transcribed_RNA"/>
</dbReference>
<reference evidence="1" key="2">
    <citation type="journal article" date="2015" name="Data Brief">
        <title>Shoot transcriptome of the giant reed, Arundo donax.</title>
        <authorList>
            <person name="Barrero R.A."/>
            <person name="Guerrero F.D."/>
            <person name="Moolhuijzen P."/>
            <person name="Goolsby J.A."/>
            <person name="Tidwell J."/>
            <person name="Bellgard S.E."/>
            <person name="Bellgard M.I."/>
        </authorList>
    </citation>
    <scope>NUCLEOTIDE SEQUENCE</scope>
    <source>
        <tissue evidence="1">Shoot tissue taken approximately 20 cm above the soil surface</tissue>
    </source>
</reference>
<dbReference type="GO" id="GO:0003743">
    <property type="term" value="F:translation initiation factor activity"/>
    <property type="evidence" value="ECO:0007669"/>
    <property type="project" value="UniProtKB-KW"/>
</dbReference>
<accession>A0A0A9AYF5</accession>
<protein>
    <submittedName>
        <fullName evidence="1">Transcription initiation factor IIB</fullName>
    </submittedName>
</protein>
<reference evidence="1" key="1">
    <citation type="submission" date="2014-09" db="EMBL/GenBank/DDBJ databases">
        <authorList>
            <person name="Magalhaes I.L.F."/>
            <person name="Oliveira U."/>
            <person name="Santos F.R."/>
            <person name="Vidigal T.H.D.A."/>
            <person name="Brescovit A.D."/>
            <person name="Santos A.J."/>
        </authorList>
    </citation>
    <scope>NUCLEOTIDE SEQUENCE</scope>
    <source>
        <tissue evidence="1">Shoot tissue taken approximately 20 cm above the soil surface</tissue>
    </source>
</reference>
<sequence>MDDWYTDSDSETRDMHRRTTQDRSVAEVIDLFHNMTIDGREDFIGTQAHAIVDGGDSGSYAADDGFSSSTSYDSNQVGEPIPSTELELEAEVEAQAEAEVGEGVEHLQHHQQRYWPYEDLPELLVDNNDDPQDHNHADVQRLPQAISEIMYEGAVRDGDNLKLSCQTLYMTPAAASAVEIAFTKISQLPVRKSPRIAASTAIYMISLLTDTPQGPEAISLVTGVAAEKIRQYYQVLHPHAGEIIPTEFGDFCLLPGPSDD</sequence>